<feature type="region of interest" description="Disordered" evidence="1">
    <location>
        <begin position="1"/>
        <end position="33"/>
    </location>
</feature>
<accession>A0A853AB74</accession>
<comment type="caution">
    <text evidence="3">The sequence shown here is derived from an EMBL/GenBank/DDBJ whole genome shotgun (WGS) entry which is preliminary data.</text>
</comment>
<reference evidence="3 4" key="1">
    <citation type="submission" date="2020-07" db="EMBL/GenBank/DDBJ databases">
        <title>Sequencing the genomes of 1000 actinobacteria strains.</title>
        <authorList>
            <person name="Klenk H.-P."/>
        </authorList>
    </citation>
    <scope>NUCLEOTIDE SEQUENCE [LARGE SCALE GENOMIC DNA]</scope>
    <source>
        <strain evidence="3 4">DSM 42178</strain>
    </source>
</reference>
<keyword evidence="2" id="KW-1133">Transmembrane helix</keyword>
<dbReference type="RefSeq" id="WP_246451269.1">
    <property type="nucleotide sequence ID" value="NZ_JACBZD010000002.1"/>
</dbReference>
<gene>
    <name evidence="3" type="ORF">FHU37_004890</name>
</gene>
<protein>
    <submittedName>
        <fullName evidence="3">ABC-2 type transport system permease protein</fullName>
    </submittedName>
</protein>
<feature type="compositionally biased region" description="Basic and acidic residues" evidence="1">
    <location>
        <begin position="1"/>
        <end position="17"/>
    </location>
</feature>
<keyword evidence="2" id="KW-0472">Membrane</keyword>
<evidence type="ECO:0000313" key="4">
    <source>
        <dbReference type="Proteomes" id="UP000567795"/>
    </source>
</evidence>
<feature type="transmembrane region" description="Helical" evidence="2">
    <location>
        <begin position="424"/>
        <end position="445"/>
    </location>
</feature>
<feature type="transmembrane region" description="Helical" evidence="2">
    <location>
        <begin position="373"/>
        <end position="395"/>
    </location>
</feature>
<feature type="transmembrane region" description="Helical" evidence="2">
    <location>
        <begin position="152"/>
        <end position="178"/>
    </location>
</feature>
<keyword evidence="2" id="KW-0812">Transmembrane</keyword>
<evidence type="ECO:0000313" key="3">
    <source>
        <dbReference type="EMBL" id="NYI07861.1"/>
    </source>
</evidence>
<evidence type="ECO:0000256" key="1">
    <source>
        <dbReference type="SAM" id="MobiDB-lite"/>
    </source>
</evidence>
<dbReference type="Proteomes" id="UP000567795">
    <property type="component" value="Unassembled WGS sequence"/>
</dbReference>
<keyword evidence="4" id="KW-1185">Reference proteome</keyword>
<feature type="transmembrane region" description="Helical" evidence="2">
    <location>
        <begin position="457"/>
        <end position="481"/>
    </location>
</feature>
<feature type="transmembrane region" description="Helical" evidence="2">
    <location>
        <begin position="326"/>
        <end position="347"/>
    </location>
</feature>
<feature type="transmembrane region" description="Helical" evidence="2">
    <location>
        <begin position="50"/>
        <end position="68"/>
    </location>
</feature>
<feature type="transmembrane region" description="Helical" evidence="2">
    <location>
        <begin position="537"/>
        <end position="555"/>
    </location>
</feature>
<sequence>MTTDVHPGRDRRADRAGSHPARRPAPGHVGPLTGTGTLTRLALRRDRLRLTLWIVLLAGTVLSSASTFNDLYPTVESRLRLAEGIGANPALLALYGPAFDLSTIGGLIAWRFGIIGTVLVPLLGVLTVVRHTRAEEEIGRSELVGSGVVGRFAPLTAALLTAGLAVAGFALLTFLGIVGLGEPATGSLALVLAWAGAGWMFAAVAAVTAQLTESARSATGLAGGVLGGSFLLRAIGDTAEADGMGWLSWLSPLGWVQQARPFADERWWVYGLMAAAVAVLCAAGYRLAARRDFGAGLIPPRPGPAEAAPDLRTPLALAWRLHRGPLIGWAAGMLLFGAVLGSVAAGVGDLVADNPDLADILAQLGGAQGLVDAYLAAVIGIIALIVAVYAVQAVLRLRAEETATRAEPLLATTVRRVPWAVSHLVFAVAGSAVLMLAAGLGAGLAHGVRTDDVPGQLGSLLVATLVQLPAVWVVAGVAVALFGLLPRLVVASWGALVLFLLLGQLGPTLQLDQAVINASPFTHVPGLPGGDLTAPPLLWLLLVASLLVMGGLAGFRRRDVG</sequence>
<evidence type="ECO:0000256" key="2">
    <source>
        <dbReference type="SAM" id="Phobius"/>
    </source>
</evidence>
<proteinExistence type="predicted"/>
<feature type="transmembrane region" description="Helical" evidence="2">
    <location>
        <begin position="267"/>
        <end position="288"/>
    </location>
</feature>
<name>A0A853AB74_9ACTN</name>
<dbReference type="EMBL" id="JACBZD010000002">
    <property type="protein sequence ID" value="NYI07861.1"/>
    <property type="molecule type" value="Genomic_DNA"/>
</dbReference>
<dbReference type="AlphaFoldDB" id="A0A853AB74"/>
<feature type="transmembrane region" description="Helical" evidence="2">
    <location>
        <begin position="108"/>
        <end position="131"/>
    </location>
</feature>
<organism evidence="3 4">
    <name type="scientific">Allostreptomyces psammosilenae</name>
    <dbReference type="NCBI Taxonomy" id="1892865"/>
    <lineage>
        <taxon>Bacteria</taxon>
        <taxon>Bacillati</taxon>
        <taxon>Actinomycetota</taxon>
        <taxon>Actinomycetes</taxon>
        <taxon>Kitasatosporales</taxon>
        <taxon>Streptomycetaceae</taxon>
        <taxon>Allostreptomyces</taxon>
    </lineage>
</organism>
<feature type="transmembrane region" description="Helical" evidence="2">
    <location>
        <begin position="184"/>
        <end position="206"/>
    </location>
</feature>
<feature type="transmembrane region" description="Helical" evidence="2">
    <location>
        <begin position="488"/>
        <end position="506"/>
    </location>
</feature>
<feature type="transmembrane region" description="Helical" evidence="2">
    <location>
        <begin position="218"/>
        <end position="236"/>
    </location>
</feature>